<sequence>MAPNLNPLRRDKFDPSMASDEFREQWINPGDVFSILLILGGDVVQLALAQLAGSGFAPVAFSFGWVAYSISALVASLGSNKLMPRNPDCKCKVINGKTGYIRENSSWVLGRVLRDFRYWMHPETQALLQRNVDGLWAKMKKKNPNAKKPGKAGLIVTLYEPSLDVPLGKPKRDWLYWSGIMVIIIQLGVAVIPLGLFGDWGILLVTVVGTILAIATGLLPQWEEEKWACRTETHTPYVLTEGNGSQHAIVVLGNGRGFNLEDLATGQTNATGDRNNTSWVVLSILSAFWILLLITATAIQENTWYLLAIGGLGIVQNVTAAGWIRRPEALGFPLEFVGVCGETSVMGTLIELEKQYPSLGRSMRDEFFPGKLKPEELVVWDELERKALEKLSNK</sequence>
<organism evidence="1 2">
    <name type="scientific">Hypoxylon rubiginosum</name>
    <dbReference type="NCBI Taxonomy" id="110542"/>
    <lineage>
        <taxon>Eukaryota</taxon>
        <taxon>Fungi</taxon>
        <taxon>Dikarya</taxon>
        <taxon>Ascomycota</taxon>
        <taxon>Pezizomycotina</taxon>
        <taxon>Sordariomycetes</taxon>
        <taxon>Xylariomycetidae</taxon>
        <taxon>Xylariales</taxon>
        <taxon>Hypoxylaceae</taxon>
        <taxon>Hypoxylon</taxon>
    </lineage>
</organism>
<protein>
    <submittedName>
        <fullName evidence="1">Uncharacterized protein</fullName>
    </submittedName>
</protein>
<name>A0ACC0DG59_9PEZI</name>
<accession>A0ACC0DG59</accession>
<reference evidence="1 2" key="1">
    <citation type="journal article" date="2022" name="New Phytol.">
        <title>Ecological generalism drives hyperdiversity of secondary metabolite gene clusters in xylarialean endophytes.</title>
        <authorList>
            <person name="Franco M.E.E."/>
            <person name="Wisecaver J.H."/>
            <person name="Arnold A.E."/>
            <person name="Ju Y.M."/>
            <person name="Slot J.C."/>
            <person name="Ahrendt S."/>
            <person name="Moore L.P."/>
            <person name="Eastman K.E."/>
            <person name="Scott K."/>
            <person name="Konkel Z."/>
            <person name="Mondo S.J."/>
            <person name="Kuo A."/>
            <person name="Hayes R.D."/>
            <person name="Haridas S."/>
            <person name="Andreopoulos B."/>
            <person name="Riley R."/>
            <person name="LaButti K."/>
            <person name="Pangilinan J."/>
            <person name="Lipzen A."/>
            <person name="Amirebrahimi M."/>
            <person name="Yan J."/>
            <person name="Adam C."/>
            <person name="Keymanesh K."/>
            <person name="Ng V."/>
            <person name="Louie K."/>
            <person name="Northen T."/>
            <person name="Drula E."/>
            <person name="Henrissat B."/>
            <person name="Hsieh H.M."/>
            <person name="Youens-Clark K."/>
            <person name="Lutzoni F."/>
            <person name="Miadlikowska J."/>
            <person name="Eastwood D.C."/>
            <person name="Hamelin R.C."/>
            <person name="Grigoriev I.V."/>
            <person name="U'Ren J.M."/>
        </authorList>
    </citation>
    <scope>NUCLEOTIDE SEQUENCE [LARGE SCALE GENOMIC DNA]</scope>
    <source>
        <strain evidence="1 2">ER1909</strain>
    </source>
</reference>
<dbReference type="Proteomes" id="UP001497680">
    <property type="component" value="Unassembled WGS sequence"/>
</dbReference>
<comment type="caution">
    <text evidence="1">The sequence shown here is derived from an EMBL/GenBank/DDBJ whole genome shotgun (WGS) entry which is preliminary data.</text>
</comment>
<proteinExistence type="predicted"/>
<dbReference type="EMBL" id="MU394286">
    <property type="protein sequence ID" value="KAI6091553.1"/>
    <property type="molecule type" value="Genomic_DNA"/>
</dbReference>
<evidence type="ECO:0000313" key="1">
    <source>
        <dbReference type="EMBL" id="KAI6091553.1"/>
    </source>
</evidence>
<gene>
    <name evidence="1" type="ORF">F4821DRAFT_254873</name>
</gene>
<keyword evidence="2" id="KW-1185">Reference proteome</keyword>
<evidence type="ECO:0000313" key="2">
    <source>
        <dbReference type="Proteomes" id="UP001497680"/>
    </source>
</evidence>